<evidence type="ECO:0000313" key="4">
    <source>
        <dbReference type="Proteomes" id="UP000053257"/>
    </source>
</evidence>
<dbReference type="PANTHER" id="PTHR47966:SF51">
    <property type="entry name" value="BETA-SITE APP-CLEAVING ENZYME, ISOFORM A-RELATED"/>
    <property type="match status" value="1"/>
</dbReference>
<feature type="non-terminal residue" evidence="3">
    <location>
        <position position="1"/>
    </location>
</feature>
<dbReference type="PROSITE" id="PS51767">
    <property type="entry name" value="PEPTIDASE_A1"/>
    <property type="match status" value="1"/>
</dbReference>
<dbReference type="InterPro" id="IPR001461">
    <property type="entry name" value="Aspartic_peptidase_A1"/>
</dbReference>
<reference evidence="3 4" key="1">
    <citation type="journal article" date="2014" name="PLoS Genet.">
        <title>Analysis of the Phlebiopsis gigantea genome, transcriptome and secretome provides insight into its pioneer colonization strategies of wood.</title>
        <authorList>
            <person name="Hori C."/>
            <person name="Ishida T."/>
            <person name="Igarashi K."/>
            <person name="Samejima M."/>
            <person name="Suzuki H."/>
            <person name="Master E."/>
            <person name="Ferreira P."/>
            <person name="Ruiz-Duenas F.J."/>
            <person name="Held B."/>
            <person name="Canessa P."/>
            <person name="Larrondo L.F."/>
            <person name="Schmoll M."/>
            <person name="Druzhinina I.S."/>
            <person name="Kubicek C.P."/>
            <person name="Gaskell J.A."/>
            <person name="Kersten P."/>
            <person name="St John F."/>
            <person name="Glasner J."/>
            <person name="Sabat G."/>
            <person name="Splinter BonDurant S."/>
            <person name="Syed K."/>
            <person name="Yadav J."/>
            <person name="Mgbeahuruike A.C."/>
            <person name="Kovalchuk A."/>
            <person name="Asiegbu F.O."/>
            <person name="Lackner G."/>
            <person name="Hoffmeister D."/>
            <person name="Rencoret J."/>
            <person name="Gutierrez A."/>
            <person name="Sun H."/>
            <person name="Lindquist E."/>
            <person name="Barry K."/>
            <person name="Riley R."/>
            <person name="Grigoriev I.V."/>
            <person name="Henrissat B."/>
            <person name="Kues U."/>
            <person name="Berka R.M."/>
            <person name="Martinez A.T."/>
            <person name="Covert S.F."/>
            <person name="Blanchette R.A."/>
            <person name="Cullen D."/>
        </authorList>
    </citation>
    <scope>NUCLEOTIDE SEQUENCE [LARGE SCALE GENOMIC DNA]</scope>
    <source>
        <strain evidence="3 4">11061_1 CR5-6</strain>
    </source>
</reference>
<dbReference type="Gene3D" id="2.40.70.10">
    <property type="entry name" value="Acid Proteases"/>
    <property type="match status" value="1"/>
</dbReference>
<dbReference type="GO" id="GO:0004190">
    <property type="term" value="F:aspartic-type endopeptidase activity"/>
    <property type="evidence" value="ECO:0007669"/>
    <property type="project" value="InterPro"/>
</dbReference>
<dbReference type="STRING" id="745531.A0A0C3S923"/>
<protein>
    <recommendedName>
        <fullName evidence="2">Peptidase A1 domain-containing protein</fullName>
    </recommendedName>
</protein>
<dbReference type="PANTHER" id="PTHR47966">
    <property type="entry name" value="BETA-SITE APP-CLEAVING ENZYME, ISOFORM A-RELATED"/>
    <property type="match status" value="1"/>
</dbReference>
<comment type="similarity">
    <text evidence="1">Belongs to the peptidase A1 family.</text>
</comment>
<evidence type="ECO:0000313" key="3">
    <source>
        <dbReference type="EMBL" id="KIP07932.1"/>
    </source>
</evidence>
<gene>
    <name evidence="3" type="ORF">PHLGIDRAFT_40471</name>
</gene>
<dbReference type="HOGENOM" id="CLU_013253_6_3_1"/>
<dbReference type="SUPFAM" id="SSF50630">
    <property type="entry name" value="Acid proteases"/>
    <property type="match status" value="1"/>
</dbReference>
<dbReference type="EMBL" id="KN840488">
    <property type="protein sequence ID" value="KIP07932.1"/>
    <property type="molecule type" value="Genomic_DNA"/>
</dbReference>
<dbReference type="InterPro" id="IPR033121">
    <property type="entry name" value="PEPTIDASE_A1"/>
</dbReference>
<evidence type="ECO:0000259" key="2">
    <source>
        <dbReference type="PROSITE" id="PS51767"/>
    </source>
</evidence>
<dbReference type="Proteomes" id="UP000053257">
    <property type="component" value="Unassembled WGS sequence"/>
</dbReference>
<proteinExistence type="inferred from homology"/>
<accession>A0A0C3S923</accession>
<dbReference type="InterPro" id="IPR021109">
    <property type="entry name" value="Peptidase_aspartic_dom_sf"/>
</dbReference>
<dbReference type="Pfam" id="PF00026">
    <property type="entry name" value="Asp"/>
    <property type="match status" value="1"/>
</dbReference>
<feature type="non-terminal residue" evidence="3">
    <location>
        <position position="89"/>
    </location>
</feature>
<dbReference type="GO" id="GO:0006508">
    <property type="term" value="P:proteolysis"/>
    <property type="evidence" value="ECO:0007669"/>
    <property type="project" value="InterPro"/>
</dbReference>
<evidence type="ECO:0000256" key="1">
    <source>
        <dbReference type="ARBA" id="ARBA00007447"/>
    </source>
</evidence>
<sequence>ASNVVGEGFFVIPCNAIPTDVTFTIAGKAFTLSSDSLNFGELEEGSNACVGGIVGANEGEILGFWVLGDVFLRNVYTEFDFGNQQVGFA</sequence>
<organism evidence="3 4">
    <name type="scientific">Phlebiopsis gigantea (strain 11061_1 CR5-6)</name>
    <name type="common">White-rot fungus</name>
    <name type="synonym">Peniophora gigantea</name>
    <dbReference type="NCBI Taxonomy" id="745531"/>
    <lineage>
        <taxon>Eukaryota</taxon>
        <taxon>Fungi</taxon>
        <taxon>Dikarya</taxon>
        <taxon>Basidiomycota</taxon>
        <taxon>Agaricomycotina</taxon>
        <taxon>Agaricomycetes</taxon>
        <taxon>Polyporales</taxon>
        <taxon>Phanerochaetaceae</taxon>
        <taxon>Phlebiopsis</taxon>
    </lineage>
</organism>
<dbReference type="OrthoDB" id="2793756at2759"/>
<name>A0A0C3S923_PHLG1</name>
<dbReference type="AlphaFoldDB" id="A0A0C3S923"/>
<feature type="domain" description="Peptidase A1" evidence="2">
    <location>
        <begin position="1"/>
        <end position="89"/>
    </location>
</feature>
<keyword evidence="4" id="KW-1185">Reference proteome</keyword>